<keyword evidence="2" id="KW-1185">Reference proteome</keyword>
<evidence type="ECO:0000313" key="1">
    <source>
        <dbReference type="EMBL" id="KHL03405.1"/>
    </source>
</evidence>
<dbReference type="EMBL" id="JTDL01000100">
    <property type="protein sequence ID" value="KHL03405.1"/>
    <property type="molecule type" value="Genomic_DNA"/>
</dbReference>
<dbReference type="InterPro" id="IPR036264">
    <property type="entry name" value="Bact_exopeptidase_dim_dom"/>
</dbReference>
<dbReference type="Gene3D" id="3.40.630.10">
    <property type="entry name" value="Zn peptidases"/>
    <property type="match status" value="1"/>
</dbReference>
<dbReference type="SUPFAM" id="SSF53187">
    <property type="entry name" value="Zn-dependent exopeptidases"/>
    <property type="match status" value="1"/>
</dbReference>
<dbReference type="Gene3D" id="3.30.70.360">
    <property type="match status" value="1"/>
</dbReference>
<dbReference type="GO" id="GO:0016787">
    <property type="term" value="F:hydrolase activity"/>
    <property type="evidence" value="ECO:0007669"/>
    <property type="project" value="UniProtKB-KW"/>
</dbReference>
<gene>
    <name evidence="1" type="ORF">LK10_09350</name>
</gene>
<dbReference type="PANTHER" id="PTHR11014">
    <property type="entry name" value="PEPTIDASE M20 FAMILY MEMBER"/>
    <property type="match status" value="1"/>
</dbReference>
<keyword evidence="1" id="KW-0378">Hydrolase</keyword>
<dbReference type="InterPro" id="IPR017439">
    <property type="entry name" value="Amidohydrolase"/>
</dbReference>
<dbReference type="PANTHER" id="PTHR11014:SF63">
    <property type="entry name" value="METALLOPEPTIDASE, PUTATIVE (AFU_ORTHOLOGUE AFUA_6G09600)-RELATED"/>
    <property type="match status" value="1"/>
</dbReference>
<dbReference type="AlphaFoldDB" id="A0A0B2AIE0"/>
<dbReference type="SUPFAM" id="SSF55031">
    <property type="entry name" value="Bacterial exopeptidase dimerisation domain"/>
    <property type="match status" value="1"/>
</dbReference>
<feature type="non-terminal residue" evidence="1">
    <location>
        <position position="276"/>
    </location>
</feature>
<proteinExistence type="predicted"/>
<name>A0A0B2AIE0_9MICC</name>
<sequence>MVPTTGRPSAAEGERMRELYRWFHSHPELSLQEHGTAARIEEELDDIGIPHFRCATTGVVGILENGEGPVVAFRTDTDGLPVQEDTGLAYASTARAELGGESVPVMHACGHDIHMTALLTAARALESFRESWSGTVVLIFQPAEEIAAGARAMIEDGLWNRAPKPSVVYGQHVMPLTTGSVAYAPGHTMTLATSWRVTVRGLGSHASQPHAAIDPITLGAHIVTRLQTIVSREIDPRHPAVITVGTFHAGIKENVIADTADLTLNFRSFDPEVHAQ</sequence>
<protein>
    <submittedName>
        <fullName evidence="1">Amidohydrolase</fullName>
    </submittedName>
</protein>
<dbReference type="NCBIfam" id="TIGR01891">
    <property type="entry name" value="amidohydrolases"/>
    <property type="match status" value="1"/>
</dbReference>
<organism evidence="1 2">
    <name type="scientific">Sinomonas humi</name>
    <dbReference type="NCBI Taxonomy" id="1338436"/>
    <lineage>
        <taxon>Bacteria</taxon>
        <taxon>Bacillati</taxon>
        <taxon>Actinomycetota</taxon>
        <taxon>Actinomycetes</taxon>
        <taxon>Micrococcales</taxon>
        <taxon>Micrococcaceae</taxon>
        <taxon>Sinomonas</taxon>
    </lineage>
</organism>
<dbReference type="InterPro" id="IPR002933">
    <property type="entry name" value="Peptidase_M20"/>
</dbReference>
<accession>A0A0B2AIE0</accession>
<evidence type="ECO:0000313" key="2">
    <source>
        <dbReference type="Proteomes" id="UP000030982"/>
    </source>
</evidence>
<comment type="caution">
    <text evidence="1">The sequence shown here is derived from an EMBL/GenBank/DDBJ whole genome shotgun (WGS) entry which is preliminary data.</text>
</comment>
<dbReference type="Pfam" id="PF01546">
    <property type="entry name" value="Peptidase_M20"/>
    <property type="match status" value="1"/>
</dbReference>
<dbReference type="STRING" id="1338436.LK10_09350"/>
<reference evidence="1 2" key="1">
    <citation type="submission" date="2014-09" db="EMBL/GenBank/DDBJ databases">
        <title>Genome sequence of Sinomonas sp. MUSC 117.</title>
        <authorList>
            <person name="Lee L.-H."/>
        </authorList>
    </citation>
    <scope>NUCLEOTIDE SEQUENCE [LARGE SCALE GENOMIC DNA]</scope>
    <source>
        <strain evidence="1 2">MUSC 117</strain>
    </source>
</reference>
<dbReference type="Proteomes" id="UP000030982">
    <property type="component" value="Unassembled WGS sequence"/>
</dbReference>